<dbReference type="InterPro" id="IPR017853">
    <property type="entry name" value="GH"/>
</dbReference>
<accession>A0A0R2XI59</accession>
<dbReference type="Gene3D" id="3.20.20.80">
    <property type="entry name" value="Glycosidases"/>
    <property type="match status" value="1"/>
</dbReference>
<reference evidence="7 8" key="1">
    <citation type="submission" date="2015-10" db="EMBL/GenBank/DDBJ databases">
        <title>Metagenome-Assembled Genomes uncover a global brackish microbiome.</title>
        <authorList>
            <person name="Hugerth L.W."/>
            <person name="Larsson J."/>
            <person name="Alneberg J."/>
            <person name="Lindh M.V."/>
            <person name="Legrand C."/>
            <person name="Pinhassi J."/>
            <person name="Andersson A.F."/>
        </authorList>
    </citation>
    <scope>NUCLEOTIDE SEQUENCE [LARGE SCALE GENOMIC DNA]</scope>
    <source>
        <strain evidence="7">BACL9 MAG-120924-bin69</strain>
    </source>
</reference>
<keyword evidence="3" id="KW-0326">Glycosidase</keyword>
<dbReference type="PANTHER" id="PTHR42732">
    <property type="entry name" value="BETA-GALACTOSIDASE"/>
    <property type="match status" value="1"/>
</dbReference>
<dbReference type="InterPro" id="IPR051913">
    <property type="entry name" value="GH2_Domain-Containing"/>
</dbReference>
<dbReference type="InterPro" id="IPR013783">
    <property type="entry name" value="Ig-like_fold"/>
</dbReference>
<gene>
    <name evidence="7" type="ORF">ABS33_01720</name>
</gene>
<feature type="domain" description="Beta-mannosidase-like galactose-binding" evidence="6">
    <location>
        <begin position="52"/>
        <end position="127"/>
    </location>
</feature>
<evidence type="ECO:0000256" key="3">
    <source>
        <dbReference type="ARBA" id="ARBA00023295"/>
    </source>
</evidence>
<evidence type="ECO:0000313" key="7">
    <source>
        <dbReference type="EMBL" id="KRP34188.1"/>
    </source>
</evidence>
<dbReference type="EMBL" id="LIDN01000033">
    <property type="protein sequence ID" value="KRP34188.1"/>
    <property type="molecule type" value="Genomic_DNA"/>
</dbReference>
<name>A0A0R2XI59_9BACT</name>
<keyword evidence="2" id="KW-0378">Hydrolase</keyword>
<dbReference type="GO" id="GO:0005975">
    <property type="term" value="P:carbohydrate metabolic process"/>
    <property type="evidence" value="ECO:0007669"/>
    <property type="project" value="InterPro"/>
</dbReference>
<dbReference type="SUPFAM" id="SSF51445">
    <property type="entry name" value="(Trans)glycosidases"/>
    <property type="match status" value="1"/>
</dbReference>
<feature type="domain" description="Glycoside hydrolase family 2 catalytic" evidence="5">
    <location>
        <begin position="318"/>
        <end position="475"/>
    </location>
</feature>
<evidence type="ECO:0000259" key="6">
    <source>
        <dbReference type="Pfam" id="PF22666"/>
    </source>
</evidence>
<organism evidence="7 8">
    <name type="scientific">Verrucomicrobia subdivision 6 bacterium BACL9 MAG-120924-bin69</name>
    <dbReference type="NCBI Taxonomy" id="1655635"/>
    <lineage>
        <taxon>Bacteria</taxon>
        <taxon>Pseudomonadati</taxon>
        <taxon>Verrucomicrobiota</taxon>
        <taxon>Verrucomicrobiia</taxon>
        <taxon>Verrucomicrobiales</taxon>
        <taxon>Verrucomicrobia subdivision 6</taxon>
    </lineage>
</organism>
<evidence type="ECO:0000259" key="5">
    <source>
        <dbReference type="Pfam" id="PF02836"/>
    </source>
</evidence>
<dbReference type="PANTHER" id="PTHR42732:SF1">
    <property type="entry name" value="BETA-MANNOSIDASE"/>
    <property type="match status" value="1"/>
</dbReference>
<dbReference type="InterPro" id="IPR006103">
    <property type="entry name" value="Glyco_hydro_2_cat"/>
</dbReference>
<evidence type="ECO:0000256" key="1">
    <source>
        <dbReference type="ARBA" id="ARBA00007401"/>
    </source>
</evidence>
<evidence type="ECO:0000259" key="4">
    <source>
        <dbReference type="Pfam" id="PF00703"/>
    </source>
</evidence>
<dbReference type="Gene3D" id="2.60.40.10">
    <property type="entry name" value="Immunoglobulins"/>
    <property type="match status" value="1"/>
</dbReference>
<proteinExistence type="inferred from homology"/>
<comment type="caution">
    <text evidence="7">The sequence shown here is derived from an EMBL/GenBank/DDBJ whole genome shotgun (WGS) entry which is preliminary data.</text>
</comment>
<protein>
    <submittedName>
        <fullName evidence="7">Uncharacterized protein</fullName>
    </submittedName>
</protein>
<feature type="domain" description="Glycoside hydrolase family 2 immunoglobulin-like beta-sandwich" evidence="4">
    <location>
        <begin position="179"/>
        <end position="307"/>
    </location>
</feature>
<dbReference type="InterPro" id="IPR008979">
    <property type="entry name" value="Galactose-bd-like_sf"/>
</dbReference>
<dbReference type="GO" id="GO:0004553">
    <property type="term" value="F:hydrolase activity, hydrolyzing O-glycosyl compounds"/>
    <property type="evidence" value="ECO:0007669"/>
    <property type="project" value="InterPro"/>
</dbReference>
<dbReference type="AlphaFoldDB" id="A0A0R2XI59"/>
<dbReference type="SUPFAM" id="SSF49303">
    <property type="entry name" value="beta-Galactosidase/glucuronidase domain"/>
    <property type="match status" value="1"/>
</dbReference>
<dbReference type="InterPro" id="IPR036156">
    <property type="entry name" value="Beta-gal/glucu_dom_sf"/>
</dbReference>
<dbReference type="InterPro" id="IPR006102">
    <property type="entry name" value="Ig-like_GH2"/>
</dbReference>
<comment type="similarity">
    <text evidence="1">Belongs to the glycosyl hydrolase 2 family.</text>
</comment>
<dbReference type="Pfam" id="PF22666">
    <property type="entry name" value="Glyco_hydro_2_N2"/>
    <property type="match status" value="1"/>
</dbReference>
<sequence>MPSLRTKQEIHQFQWRVESDQDRREFSSLLEGKGGWQEVRLPHYGPPLGKAATLYRTEFELESSVASREDVVLGFGGVDYACQVYLNGMCVGTHEGFFEEFEFSCREALRPGKNVLLVRVENDFTMLGSQKDGQAINGDKIYAATGLGYNEPELGWHHCPAGMGIWNRVFLEGRARLQLTDLWVRPMPEEEEAEIRLEVTQRGRGSPEEATLQVSVFGQNFPATVLEKKKYQPSARTLRGFGDLDGDHQSEIPAQMENGVNFFTLRVPMPKARIWDLNSPWLYQAQVEVVDTNGKVLDALACSFGMRTFRQDEDSKPKGKFYLNGREIRLRGANTMGHLERCVMEGNLDQLRDDILLAKLTNMNFLRLTQRPVHREVYEMCDRLGLLLQTDMPMFATVRRNQLLEVVRQCSRMERHVRAHPSNILVSFINEPRPAAAAKPHRFLLRHEMERMFSMGSEAVRQENPDRVIKCVDGDYDPPAPSGMPDNHCYCGWYIGHGIDLGALEAGGWLPVKPGWHFGCGEFGAEGLDSYGVMKKYYPRDWQPPSLKSAGWTPQVLAESQSWNFHFLWYDTPKDAGGWIEVSQRHQEWITRLMTEAYRRHSWMNTFAIHLFIDAWPCGWMKAIMDVDRVPKKAWFAYRDALSPTAVSLRCSRTQVWSEEVVPVELWVSHDPAEKLVGASWVYEVKLNGKGVAHGRAPAKVPACRSLGQGILPIRMPAVEKVSVVQVGATLLDASGKPIHDRTIELRVFPRLGRREVLPWVPGGSAKTIGWLGELGAKATARPKGEVSLIVISNWATYEKSRAEIDAAVRGGAVALFMPLPPGVYRLGEQEITVRVAGMGPRHFVSGATGHPWVEGFGPEDFKFWHFASLGHSSPILMTVLEGRGWNTVLRSGDGGWLRPWDYVPVVVERAEGKGRWVVCQVELASTVETNPTAARFAQNLMAGKNLFISHA</sequence>
<evidence type="ECO:0000313" key="8">
    <source>
        <dbReference type="Proteomes" id="UP000051220"/>
    </source>
</evidence>
<dbReference type="Proteomes" id="UP000051220">
    <property type="component" value="Unassembled WGS sequence"/>
</dbReference>
<dbReference type="InterPro" id="IPR054593">
    <property type="entry name" value="Beta-mannosidase-like_N2"/>
</dbReference>
<dbReference type="Pfam" id="PF00703">
    <property type="entry name" value="Glyco_hydro_2"/>
    <property type="match status" value="1"/>
</dbReference>
<dbReference type="Pfam" id="PF02836">
    <property type="entry name" value="Glyco_hydro_2_C"/>
    <property type="match status" value="1"/>
</dbReference>
<evidence type="ECO:0000256" key="2">
    <source>
        <dbReference type="ARBA" id="ARBA00022801"/>
    </source>
</evidence>
<dbReference type="Gene3D" id="2.60.120.260">
    <property type="entry name" value="Galactose-binding domain-like"/>
    <property type="match status" value="1"/>
</dbReference>
<dbReference type="SUPFAM" id="SSF49785">
    <property type="entry name" value="Galactose-binding domain-like"/>
    <property type="match status" value="1"/>
</dbReference>